<dbReference type="PANTHER" id="PTHR48228">
    <property type="entry name" value="SUCCINYL-COA--D-CITRAMALATE COA-TRANSFERASE"/>
    <property type="match status" value="1"/>
</dbReference>
<dbReference type="EMBL" id="FOVH01000016">
    <property type="protein sequence ID" value="SFP67980.1"/>
    <property type="molecule type" value="Genomic_DNA"/>
</dbReference>
<dbReference type="RefSeq" id="WP_075023738.1">
    <property type="nucleotide sequence ID" value="NZ_FOVH01000016.1"/>
</dbReference>
<keyword evidence="3" id="KW-1185">Reference proteome</keyword>
<dbReference type="STRING" id="1993.SAMN04489713_116108"/>
<dbReference type="GO" id="GO:0003824">
    <property type="term" value="F:catalytic activity"/>
    <property type="evidence" value="ECO:0007669"/>
    <property type="project" value="InterPro"/>
</dbReference>
<reference evidence="2 3" key="1">
    <citation type="submission" date="2016-10" db="EMBL/GenBank/DDBJ databases">
        <authorList>
            <person name="de Groot N.N."/>
        </authorList>
    </citation>
    <scope>NUCLEOTIDE SEQUENCE [LARGE SCALE GENOMIC DNA]</scope>
    <source>
        <strain evidence="2 3">DSM 43067</strain>
    </source>
</reference>
<dbReference type="InterPro" id="IPR044855">
    <property type="entry name" value="CoA-Trfase_III_dom3_sf"/>
</dbReference>
<dbReference type="InterPro" id="IPR023606">
    <property type="entry name" value="CoA-Trfase_III_dom_1_sf"/>
</dbReference>
<dbReference type="InterPro" id="IPR003673">
    <property type="entry name" value="CoA-Trfase_fam_III"/>
</dbReference>
<evidence type="ECO:0000313" key="2">
    <source>
        <dbReference type="EMBL" id="SFP67980.1"/>
    </source>
</evidence>
<protein>
    <submittedName>
        <fullName evidence="2">Alpha-methylacyl-CoA racemase</fullName>
    </submittedName>
</protein>
<dbReference type="AlphaFoldDB" id="A0A1I5SB93"/>
<sequence length="340" mass="35394">MEGPLAGVRVVELAGIGPGPFGAMVLADLGAEVVRIDRPGGHPAAWGRVKAFGRGKRTLEIDLKSAAGVAEVLELVAGSDALIEGYRPGTAERLGLGPAECLARNPALVYGRMTGWGQEGPYSATAGHDINFLAVSGVLHAIGREGERPVPPLNLLGDFGGGGMLLALGLVAAVFAARRDGRGQVVDAAILDGTALLGTVIHDFLAEGGWADRAGVNLLDGGAPFYDTYTCADGLFVAVGALEPAFYAALVERLGLQGEVAPAGRHLDPGNWPTIRARLTETFATRTRDEWAAFFADGDCCVSPVLSLREAPADAHNRARGVFRERDGRTEPAPAPRFSG</sequence>
<dbReference type="eggNOG" id="COG1804">
    <property type="taxonomic scope" value="Bacteria"/>
</dbReference>
<organism evidence="2 3">
    <name type="scientific">Actinomadura madurae</name>
    <dbReference type="NCBI Taxonomy" id="1993"/>
    <lineage>
        <taxon>Bacteria</taxon>
        <taxon>Bacillati</taxon>
        <taxon>Actinomycetota</taxon>
        <taxon>Actinomycetes</taxon>
        <taxon>Streptosporangiales</taxon>
        <taxon>Thermomonosporaceae</taxon>
        <taxon>Actinomadura</taxon>
    </lineage>
</organism>
<gene>
    <name evidence="2" type="ORF">SAMN04489713_116108</name>
</gene>
<accession>A0A1I5SB93</accession>
<name>A0A1I5SB93_9ACTN</name>
<evidence type="ECO:0000313" key="3">
    <source>
        <dbReference type="Proteomes" id="UP000183413"/>
    </source>
</evidence>
<dbReference type="Gene3D" id="3.30.1540.10">
    <property type="entry name" value="formyl-coa transferase, domain 3"/>
    <property type="match status" value="1"/>
</dbReference>
<dbReference type="Pfam" id="PF02515">
    <property type="entry name" value="CoA_transf_3"/>
    <property type="match status" value="1"/>
</dbReference>
<proteinExistence type="predicted"/>
<feature type="compositionally biased region" description="Basic and acidic residues" evidence="1">
    <location>
        <begin position="320"/>
        <end position="330"/>
    </location>
</feature>
<evidence type="ECO:0000256" key="1">
    <source>
        <dbReference type="SAM" id="MobiDB-lite"/>
    </source>
</evidence>
<dbReference type="PANTHER" id="PTHR48228:SF5">
    <property type="entry name" value="ALPHA-METHYLACYL-COA RACEMASE"/>
    <property type="match status" value="1"/>
</dbReference>
<dbReference type="SUPFAM" id="SSF89796">
    <property type="entry name" value="CoA-transferase family III (CaiB/BaiF)"/>
    <property type="match status" value="1"/>
</dbReference>
<feature type="region of interest" description="Disordered" evidence="1">
    <location>
        <begin position="320"/>
        <end position="340"/>
    </location>
</feature>
<dbReference type="InParanoid" id="A0A1I5SB93"/>
<dbReference type="Gene3D" id="3.40.50.10540">
    <property type="entry name" value="Crotonobetainyl-coa:carnitine coa-transferase, domain 1"/>
    <property type="match status" value="1"/>
</dbReference>
<dbReference type="InterPro" id="IPR050509">
    <property type="entry name" value="CoA-transferase_III"/>
</dbReference>
<dbReference type="Proteomes" id="UP000183413">
    <property type="component" value="Unassembled WGS sequence"/>
</dbReference>